<keyword evidence="1" id="KW-0472">Membrane</keyword>
<dbReference type="EMBL" id="FNSD01000001">
    <property type="protein sequence ID" value="SEB98364.1"/>
    <property type="molecule type" value="Genomic_DNA"/>
</dbReference>
<dbReference type="Proteomes" id="UP000182409">
    <property type="component" value="Unassembled WGS sequence"/>
</dbReference>
<accession>A0A1H4NT74</accession>
<dbReference type="RefSeq" id="WP_139285180.1">
    <property type="nucleotide sequence ID" value="NZ_FNSD01000001.1"/>
</dbReference>
<feature type="transmembrane region" description="Helical" evidence="1">
    <location>
        <begin position="47"/>
        <end position="67"/>
    </location>
</feature>
<name>A0A1H4NT74_9BACT</name>
<sequence>MDNPVTTAAPDPSRQSSKRLGEVAINKEAFELDLKINEGYQGYSAELLRLSLLMIAGLGAVWLKLYVPAAEVTPAQRTSALFALAFTSTALSAGASLLHRYAAADSLAYHLTALRRRSRNRPSSSKSPSDEELAKRQEIKRDRRFLWSGTLLRISIVLLFAGLVFFCLSMGSLMFR</sequence>
<keyword evidence="1" id="KW-1133">Transmembrane helix</keyword>
<organism evidence="2 3">
    <name type="scientific">Terriglobus roseus</name>
    <dbReference type="NCBI Taxonomy" id="392734"/>
    <lineage>
        <taxon>Bacteria</taxon>
        <taxon>Pseudomonadati</taxon>
        <taxon>Acidobacteriota</taxon>
        <taxon>Terriglobia</taxon>
        <taxon>Terriglobales</taxon>
        <taxon>Acidobacteriaceae</taxon>
        <taxon>Terriglobus</taxon>
    </lineage>
</organism>
<evidence type="ECO:0000256" key="1">
    <source>
        <dbReference type="SAM" id="Phobius"/>
    </source>
</evidence>
<evidence type="ECO:0000313" key="2">
    <source>
        <dbReference type="EMBL" id="SEB98364.1"/>
    </source>
</evidence>
<dbReference type="AlphaFoldDB" id="A0A1H4NT74"/>
<feature type="transmembrane region" description="Helical" evidence="1">
    <location>
        <begin position="79"/>
        <end position="98"/>
    </location>
</feature>
<gene>
    <name evidence="2" type="ORF">SAMN05443244_2347</name>
</gene>
<evidence type="ECO:0008006" key="4">
    <source>
        <dbReference type="Google" id="ProtNLM"/>
    </source>
</evidence>
<proteinExistence type="predicted"/>
<keyword evidence="1" id="KW-0812">Transmembrane</keyword>
<reference evidence="2 3" key="1">
    <citation type="submission" date="2016-10" db="EMBL/GenBank/DDBJ databases">
        <authorList>
            <person name="de Groot N.N."/>
        </authorList>
    </citation>
    <scope>NUCLEOTIDE SEQUENCE [LARGE SCALE GENOMIC DNA]</scope>
    <source>
        <strain evidence="2 3">AB35.6</strain>
    </source>
</reference>
<feature type="transmembrane region" description="Helical" evidence="1">
    <location>
        <begin position="145"/>
        <end position="175"/>
    </location>
</feature>
<evidence type="ECO:0000313" key="3">
    <source>
        <dbReference type="Proteomes" id="UP000182409"/>
    </source>
</evidence>
<protein>
    <recommendedName>
        <fullName evidence="4">DUF202 domain-containing protein</fullName>
    </recommendedName>
</protein>